<dbReference type="SUPFAM" id="SSF69318">
    <property type="entry name" value="Integrin alpha N-terminal domain"/>
    <property type="match status" value="1"/>
</dbReference>
<reference evidence="3 4" key="1">
    <citation type="submission" date="2019-07" db="EMBL/GenBank/DDBJ databases">
        <authorList>
            <person name="Huq M.A."/>
        </authorList>
    </citation>
    <scope>NUCLEOTIDE SEQUENCE [LARGE SCALE GENOMIC DNA]</scope>
    <source>
        <strain evidence="3 4">MAH-19</strain>
    </source>
</reference>
<dbReference type="Proteomes" id="UP000318733">
    <property type="component" value="Unassembled WGS sequence"/>
</dbReference>
<name>A0A556MTW3_9SPHI</name>
<evidence type="ECO:0000313" key="4">
    <source>
        <dbReference type="Proteomes" id="UP000318733"/>
    </source>
</evidence>
<accession>A0A556MTW3</accession>
<dbReference type="PANTHER" id="PTHR44103">
    <property type="entry name" value="PROPROTEIN CONVERTASE P"/>
    <property type="match status" value="1"/>
</dbReference>
<evidence type="ECO:0000313" key="3">
    <source>
        <dbReference type="EMBL" id="TSJ43391.1"/>
    </source>
</evidence>
<proteinExistence type="predicted"/>
<evidence type="ECO:0000256" key="1">
    <source>
        <dbReference type="ARBA" id="ARBA00022729"/>
    </source>
</evidence>
<evidence type="ECO:0000256" key="2">
    <source>
        <dbReference type="SAM" id="SignalP"/>
    </source>
</evidence>
<dbReference type="EMBL" id="VLPK01000001">
    <property type="protein sequence ID" value="TSJ43391.1"/>
    <property type="molecule type" value="Genomic_DNA"/>
</dbReference>
<dbReference type="Pfam" id="PF13517">
    <property type="entry name" value="FG-GAP_3"/>
    <property type="match status" value="2"/>
</dbReference>
<dbReference type="RefSeq" id="WP_144246956.1">
    <property type="nucleotide sequence ID" value="NZ_VLPK01000001.1"/>
</dbReference>
<organism evidence="3 4">
    <name type="scientific">Mucilaginibacter corticis</name>
    <dbReference type="NCBI Taxonomy" id="2597670"/>
    <lineage>
        <taxon>Bacteria</taxon>
        <taxon>Pseudomonadati</taxon>
        <taxon>Bacteroidota</taxon>
        <taxon>Sphingobacteriia</taxon>
        <taxon>Sphingobacteriales</taxon>
        <taxon>Sphingobacteriaceae</taxon>
        <taxon>Mucilaginibacter</taxon>
    </lineage>
</organism>
<dbReference type="Gene3D" id="2.130.10.130">
    <property type="entry name" value="Integrin alpha, N-terminal"/>
    <property type="match status" value="1"/>
</dbReference>
<sequence>MKALWIGLLVLICGVKIAAAQSPANKKKAKMPAFQRIVIDSVAQFGSHKPKVLGKFSKDPYNDIGSMDKEGFKLYRYSEGWKPYLIFSPGDPGGFEDAQIADIDHDGWNDIVIGGWSNMVIWAQNPSGQGFDPYTTKWKLFVVDNKRFSHEVCIADLNNDGKPDIITTTGVYIQGADPSKWTFVDIGRKGQGTFAANVLNNKDGYSDVIALYIDGETNKVAWFENPGHKGGNPLTGKWVPHVIDSNPGGDLCNFEMTTMAFTAGDINGDGKIDLVCASQGEGPGEGDNNRQIGDGLVWYEAPADPRSGNWIKHVINASVAWVHASSIKLADIDGDGHLDVNYAQQDQSKDRKDGSATKQQLGIFYNIDGKGLNWRQQILTQYPDYAAGGFNSKVGLIGKDKLPSIITSLHGFFHDPNPLMLWRHK</sequence>
<dbReference type="OrthoDB" id="9816120at2"/>
<feature type="chain" id="PRO_5021876858" evidence="2">
    <location>
        <begin position="21"/>
        <end position="425"/>
    </location>
</feature>
<protein>
    <submittedName>
        <fullName evidence="3">VCBS repeat-containing protein</fullName>
    </submittedName>
</protein>
<dbReference type="AlphaFoldDB" id="A0A556MTW3"/>
<keyword evidence="1 2" id="KW-0732">Signal</keyword>
<dbReference type="InterPro" id="IPR028994">
    <property type="entry name" value="Integrin_alpha_N"/>
</dbReference>
<gene>
    <name evidence="3" type="ORF">FO440_04140</name>
</gene>
<comment type="caution">
    <text evidence="3">The sequence shown here is derived from an EMBL/GenBank/DDBJ whole genome shotgun (WGS) entry which is preliminary data.</text>
</comment>
<feature type="signal peptide" evidence="2">
    <location>
        <begin position="1"/>
        <end position="20"/>
    </location>
</feature>
<keyword evidence="4" id="KW-1185">Reference proteome</keyword>
<dbReference type="PANTHER" id="PTHR44103:SF1">
    <property type="entry name" value="PROPROTEIN CONVERTASE P"/>
    <property type="match status" value="1"/>
</dbReference>
<dbReference type="InterPro" id="IPR013517">
    <property type="entry name" value="FG-GAP"/>
</dbReference>